<keyword evidence="5" id="KW-1185">Reference proteome</keyword>
<evidence type="ECO:0000256" key="1">
    <source>
        <dbReference type="ARBA" id="ARBA00022630"/>
    </source>
</evidence>
<comment type="caution">
    <text evidence="4">The sequence shown here is derived from an EMBL/GenBank/DDBJ whole genome shotgun (WGS) entry which is preliminary data.</text>
</comment>
<dbReference type="CDD" id="cd02803">
    <property type="entry name" value="OYE_like_FMN_family"/>
    <property type="match status" value="1"/>
</dbReference>
<dbReference type="Proteomes" id="UP000487268">
    <property type="component" value="Unassembled WGS sequence"/>
</dbReference>
<dbReference type="GO" id="GO:0010181">
    <property type="term" value="F:FMN binding"/>
    <property type="evidence" value="ECO:0007669"/>
    <property type="project" value="InterPro"/>
</dbReference>
<dbReference type="SUPFAM" id="SSF51395">
    <property type="entry name" value="FMN-linked oxidoreductases"/>
    <property type="match status" value="1"/>
</dbReference>
<name>A0A7K0BTD8_9ACTN</name>
<keyword evidence="1" id="KW-0285">Flavoprotein</keyword>
<dbReference type="EMBL" id="WEGH01000002">
    <property type="protein sequence ID" value="MQY04458.1"/>
    <property type="molecule type" value="Genomic_DNA"/>
</dbReference>
<sequence>MNSADTVFEPARLGPLTLRNRVIKAATFEGRTPRALVTDELIAFHRAVAAGGAAMTTLAYCAVSPEGRTERRQIHLRREAAPGLARLAEAVHAEGALVSAQLGHAGPVADARSNRRPALAASRRLSPLTGRFVQGATAVDLSRLITAFADGAELVADSGFDAVELHFGHNYLVSSFLTPRLNRRRDQWGGSLPNRARLARQVAEAVRARVGDRIAVTAKLNMEDGVRGGLTVDNAIAAARLLEADGHLDALTLTAGGSLLNPMYLFRGDPPVKELAAAFPQPLRTGLRIAGRGFLRRYPYTPLYLLPAARRFRAALSMPLVLLGGITEHAHLRQAMDEGFQFAAMARALLMEPDLVDRIRRDTATVSRCVHCNKCMPTIYRGTRCVLTGGRASS</sequence>
<dbReference type="RefSeq" id="WP_153532691.1">
    <property type="nucleotide sequence ID" value="NZ_WEGH01000002.1"/>
</dbReference>
<feature type="domain" description="NADH:flavin oxidoreductase/NADH oxidase N-terminal" evidence="3">
    <location>
        <begin position="7"/>
        <end position="243"/>
    </location>
</feature>
<evidence type="ECO:0000256" key="2">
    <source>
        <dbReference type="ARBA" id="ARBA00023002"/>
    </source>
</evidence>
<dbReference type="Pfam" id="PF00724">
    <property type="entry name" value="Oxidored_FMN"/>
    <property type="match status" value="1"/>
</dbReference>
<dbReference type="GO" id="GO:0016491">
    <property type="term" value="F:oxidoreductase activity"/>
    <property type="evidence" value="ECO:0007669"/>
    <property type="project" value="UniProtKB-KW"/>
</dbReference>
<evidence type="ECO:0000259" key="3">
    <source>
        <dbReference type="Pfam" id="PF00724"/>
    </source>
</evidence>
<dbReference type="OrthoDB" id="3169239at2"/>
<gene>
    <name evidence="4" type="ORF">ACRB68_25120</name>
</gene>
<dbReference type="Gene3D" id="3.20.20.70">
    <property type="entry name" value="Aldolase class I"/>
    <property type="match status" value="1"/>
</dbReference>
<keyword evidence="2 4" id="KW-0560">Oxidoreductase</keyword>
<dbReference type="InterPro" id="IPR051799">
    <property type="entry name" value="NADH_flavin_oxidoreductase"/>
</dbReference>
<dbReference type="InterPro" id="IPR013785">
    <property type="entry name" value="Aldolase_TIM"/>
</dbReference>
<evidence type="ECO:0000313" key="5">
    <source>
        <dbReference type="Proteomes" id="UP000487268"/>
    </source>
</evidence>
<dbReference type="InterPro" id="IPR001155">
    <property type="entry name" value="OxRdtase_FMN_N"/>
</dbReference>
<protein>
    <submittedName>
        <fullName evidence="4">Metal reductase</fullName>
        <ecNumber evidence="4">1.16.1.-</ecNumber>
    </submittedName>
</protein>
<reference evidence="4 5" key="1">
    <citation type="submission" date="2019-10" db="EMBL/GenBank/DDBJ databases">
        <title>Actinomadura rubteroloni sp. nov. and Actinomadura macrotermitis sp. nov., isolated from the gut of fungus growing-termite Macrotermes natalensis.</title>
        <authorList>
            <person name="Benndorf R."/>
            <person name="Martin K."/>
            <person name="Kuefner M."/>
            <person name="De Beer W."/>
            <person name="Kaster A.-K."/>
            <person name="Vollmers J."/>
            <person name="Poulsen M."/>
            <person name="Beemelmanns C."/>
        </authorList>
    </citation>
    <scope>NUCLEOTIDE SEQUENCE [LARGE SCALE GENOMIC DNA]</scope>
    <source>
        <strain evidence="4 5">RB68</strain>
    </source>
</reference>
<proteinExistence type="predicted"/>
<dbReference type="EC" id="1.16.1.-" evidence="4"/>
<dbReference type="PANTHER" id="PTHR43656">
    <property type="entry name" value="BINDING OXIDOREDUCTASE, PUTATIVE (AFU_ORTHOLOGUE AFUA_2G08260)-RELATED"/>
    <property type="match status" value="1"/>
</dbReference>
<dbReference type="AlphaFoldDB" id="A0A7K0BTD8"/>
<evidence type="ECO:0000313" key="4">
    <source>
        <dbReference type="EMBL" id="MQY04458.1"/>
    </source>
</evidence>
<dbReference type="PANTHER" id="PTHR43656:SF2">
    <property type="entry name" value="BINDING OXIDOREDUCTASE, PUTATIVE (AFU_ORTHOLOGUE AFUA_2G08260)-RELATED"/>
    <property type="match status" value="1"/>
</dbReference>
<accession>A0A7K0BTD8</accession>
<organism evidence="4 5">
    <name type="scientific">Actinomadura macrotermitis</name>
    <dbReference type="NCBI Taxonomy" id="2585200"/>
    <lineage>
        <taxon>Bacteria</taxon>
        <taxon>Bacillati</taxon>
        <taxon>Actinomycetota</taxon>
        <taxon>Actinomycetes</taxon>
        <taxon>Streptosporangiales</taxon>
        <taxon>Thermomonosporaceae</taxon>
        <taxon>Actinomadura</taxon>
    </lineage>
</organism>